<feature type="chain" id="PRO_5001692250" evidence="6">
    <location>
        <begin position="30"/>
        <end position="155"/>
    </location>
</feature>
<dbReference type="AlphaFoldDB" id="A0A073JXS1"/>
<evidence type="ECO:0000256" key="6">
    <source>
        <dbReference type="SAM" id="SignalP"/>
    </source>
</evidence>
<dbReference type="InterPro" id="IPR006635">
    <property type="entry name" value="NEAT_dom"/>
</dbReference>
<feature type="signal peptide" evidence="6">
    <location>
        <begin position="1"/>
        <end position="29"/>
    </location>
</feature>
<keyword evidence="4 6" id="KW-0732">Signal</keyword>
<evidence type="ECO:0000259" key="7">
    <source>
        <dbReference type="PROSITE" id="PS50978"/>
    </source>
</evidence>
<organism evidence="8 9">
    <name type="scientific">Bacillus manliponensis</name>
    <dbReference type="NCBI Taxonomy" id="574376"/>
    <lineage>
        <taxon>Bacteria</taxon>
        <taxon>Bacillati</taxon>
        <taxon>Bacillota</taxon>
        <taxon>Bacilli</taxon>
        <taxon>Bacillales</taxon>
        <taxon>Bacillaceae</taxon>
        <taxon>Bacillus</taxon>
        <taxon>Bacillus cereus group</taxon>
    </lineage>
</organism>
<dbReference type="SUPFAM" id="SSF158911">
    <property type="entry name" value="NEAT domain-like"/>
    <property type="match status" value="1"/>
</dbReference>
<keyword evidence="9" id="KW-1185">Reference proteome</keyword>
<proteinExistence type="predicted"/>
<dbReference type="Gene3D" id="2.60.40.1850">
    <property type="match status" value="1"/>
</dbReference>
<evidence type="ECO:0000256" key="4">
    <source>
        <dbReference type="ARBA" id="ARBA00022729"/>
    </source>
</evidence>
<accession>A0A073JXS1</accession>
<evidence type="ECO:0000256" key="3">
    <source>
        <dbReference type="ARBA" id="ARBA00022525"/>
    </source>
</evidence>
<evidence type="ECO:0000256" key="1">
    <source>
        <dbReference type="ARBA" id="ARBA00004168"/>
    </source>
</evidence>
<comment type="subcellular location">
    <subcellularLocation>
        <location evidence="1">Secreted</location>
        <location evidence="1">Cell wall</location>
        <topology evidence="1">Peptidoglycan-anchor</topology>
    </subcellularLocation>
</comment>
<evidence type="ECO:0000256" key="5">
    <source>
        <dbReference type="ARBA" id="ARBA00023088"/>
    </source>
</evidence>
<dbReference type="OrthoDB" id="2413751at2"/>
<dbReference type="SMART" id="SM00725">
    <property type="entry name" value="NEAT"/>
    <property type="match status" value="1"/>
</dbReference>
<name>A0A073JXS1_9BACI</name>
<dbReference type="CDD" id="cd06920">
    <property type="entry name" value="NEAT"/>
    <property type="match status" value="1"/>
</dbReference>
<dbReference type="eggNOG" id="COG5386">
    <property type="taxonomic scope" value="Bacteria"/>
</dbReference>
<dbReference type="RefSeq" id="WP_034639832.1">
    <property type="nucleotide sequence ID" value="NZ_CBCSJC010000009.1"/>
</dbReference>
<evidence type="ECO:0000313" key="9">
    <source>
        <dbReference type="Proteomes" id="UP000027822"/>
    </source>
</evidence>
<gene>
    <name evidence="8" type="ORF">BAMA_02695</name>
</gene>
<dbReference type="Proteomes" id="UP000027822">
    <property type="component" value="Unassembled WGS sequence"/>
</dbReference>
<evidence type="ECO:0000313" key="8">
    <source>
        <dbReference type="EMBL" id="KEK18997.1"/>
    </source>
</evidence>
<reference evidence="8 9" key="1">
    <citation type="submission" date="2014-06" db="EMBL/GenBank/DDBJ databases">
        <title>Draft genome sequence of Bacillus manliponensis JCM 15802 (MCCC 1A00708).</title>
        <authorList>
            <person name="Lai Q."/>
            <person name="Liu Y."/>
            <person name="Shao Z."/>
        </authorList>
    </citation>
    <scope>NUCLEOTIDE SEQUENCE [LARGE SCALE GENOMIC DNA]</scope>
    <source>
        <strain evidence="8 9">JCM 15802</strain>
    </source>
</reference>
<evidence type="ECO:0000256" key="2">
    <source>
        <dbReference type="ARBA" id="ARBA00022512"/>
    </source>
</evidence>
<dbReference type="InterPro" id="IPR050436">
    <property type="entry name" value="IsdA"/>
</dbReference>
<comment type="caution">
    <text evidence="8">The sequence shown here is derived from an EMBL/GenBank/DDBJ whole genome shotgun (WGS) entry which is preliminary data.</text>
</comment>
<dbReference type="PROSITE" id="PS50978">
    <property type="entry name" value="NEAT"/>
    <property type="match status" value="1"/>
</dbReference>
<feature type="domain" description="NEAT" evidence="7">
    <location>
        <begin position="33"/>
        <end position="154"/>
    </location>
</feature>
<dbReference type="STRING" id="574376.BAMA_02695"/>
<protein>
    <submittedName>
        <fullName evidence="8">Cell surface protein</fullName>
    </submittedName>
</protein>
<dbReference type="InterPro" id="IPR037250">
    <property type="entry name" value="NEAT_dom_sf"/>
</dbReference>
<keyword evidence="2" id="KW-0134">Cell wall</keyword>
<dbReference type="EMBL" id="JOTN01000010">
    <property type="protein sequence ID" value="KEK18997.1"/>
    <property type="molecule type" value="Genomic_DNA"/>
</dbReference>
<dbReference type="Pfam" id="PF05031">
    <property type="entry name" value="NEAT"/>
    <property type="match status" value="1"/>
</dbReference>
<keyword evidence="5" id="KW-0572">Peptidoglycan-anchor</keyword>
<dbReference type="PANTHER" id="PTHR37824:SF1">
    <property type="entry name" value="IRON-REGULATED SURFACE DETERMINANT PROTEIN C"/>
    <property type="match status" value="1"/>
</dbReference>
<keyword evidence="3" id="KW-0964">Secreted</keyword>
<sequence>MKKQWKAVMVVFTLLFTFFVTTGVNKAHASTNLADGTYQISYKVWKGDKDEPSKMGDYFESPAALTVKNGKQYISFQVKSSSLIKEFQVEKDGQFVHTTVLSEDKQKNTRLVQFEVQDLAKPLNSKVKIQIPIINYNSTYDVRILFDENSVVPSN</sequence>
<dbReference type="PANTHER" id="PTHR37824">
    <property type="entry name" value="IRON-REGULATED SURFACE DETERMINANT PROTEIN C"/>
    <property type="match status" value="1"/>
</dbReference>